<organism evidence="3 4">
    <name type="scientific">Podospora aff. communis PSN243</name>
    <dbReference type="NCBI Taxonomy" id="3040156"/>
    <lineage>
        <taxon>Eukaryota</taxon>
        <taxon>Fungi</taxon>
        <taxon>Dikarya</taxon>
        <taxon>Ascomycota</taxon>
        <taxon>Pezizomycotina</taxon>
        <taxon>Sordariomycetes</taxon>
        <taxon>Sordariomycetidae</taxon>
        <taxon>Sordariales</taxon>
        <taxon>Podosporaceae</taxon>
        <taxon>Podospora</taxon>
    </lineage>
</organism>
<dbReference type="AlphaFoldDB" id="A0AAV9GDE5"/>
<feature type="non-terminal residue" evidence="3">
    <location>
        <position position="436"/>
    </location>
</feature>
<dbReference type="EMBL" id="MU865954">
    <property type="protein sequence ID" value="KAK4446824.1"/>
    <property type="molecule type" value="Genomic_DNA"/>
</dbReference>
<feature type="compositionally biased region" description="Basic and acidic residues" evidence="1">
    <location>
        <begin position="30"/>
        <end position="39"/>
    </location>
</feature>
<sequence length="436" mass="49594">GSRALEIYTQYHWEKDDLCWESVSEPRSVGTEERNKGELGVEDNPVHPQVKDESSSEDNFDEGVRRKLGGLVITLQIEGVSSPLALTCIPSSVSGYRETAKWLGLTPTLSQSYADATRIKWMTDRLKECAQHNHGRIDEQFIPRRLIDTRGSNLRLVERHDIQNSHTTYAALSYCWGSADDANLQLKTTTASLEERKLKIGIESLTPVLKDAVFLANTLSIPYLWVDSLCILQDDISDWERQCVEVATLYNSALVTFCAASSTSCLEGFLRQRGLRVRLQFESARNPPVTGHFDLQVRYAFHEHMDSIDCRWKRRGWTFQEARASTCQLIFGNSNIHLHCPDRSKTMGYNVPPSHRLVTPGEWTGFGLRETHALRYRTWSSVLQMYSLFDARSFTKATDILPALSGLAAQYQGFLKDAYLAGLWRRDLHLGLLWRS</sequence>
<accession>A0AAV9GDE5</accession>
<feature type="non-terminal residue" evidence="3">
    <location>
        <position position="1"/>
    </location>
</feature>
<keyword evidence="4" id="KW-1185">Reference proteome</keyword>
<protein>
    <submittedName>
        <fullName evidence="3">Heterokaryon incompatibility protein-domain-containing protein</fullName>
    </submittedName>
</protein>
<dbReference type="PANTHER" id="PTHR33112:SF16">
    <property type="entry name" value="HETEROKARYON INCOMPATIBILITY DOMAIN-CONTAINING PROTEIN"/>
    <property type="match status" value="1"/>
</dbReference>
<name>A0AAV9GDE5_9PEZI</name>
<comment type="caution">
    <text evidence="3">The sequence shown here is derived from an EMBL/GenBank/DDBJ whole genome shotgun (WGS) entry which is preliminary data.</text>
</comment>
<evidence type="ECO:0000259" key="2">
    <source>
        <dbReference type="Pfam" id="PF06985"/>
    </source>
</evidence>
<evidence type="ECO:0000313" key="4">
    <source>
        <dbReference type="Proteomes" id="UP001321760"/>
    </source>
</evidence>
<gene>
    <name evidence="3" type="ORF">QBC34DRAFT_468956</name>
</gene>
<proteinExistence type="predicted"/>
<feature type="region of interest" description="Disordered" evidence="1">
    <location>
        <begin position="24"/>
        <end position="61"/>
    </location>
</feature>
<dbReference type="Pfam" id="PF06985">
    <property type="entry name" value="HET"/>
    <property type="match status" value="1"/>
</dbReference>
<evidence type="ECO:0000313" key="3">
    <source>
        <dbReference type="EMBL" id="KAK4446824.1"/>
    </source>
</evidence>
<dbReference type="InterPro" id="IPR010730">
    <property type="entry name" value="HET"/>
</dbReference>
<reference evidence="3" key="1">
    <citation type="journal article" date="2023" name="Mol. Phylogenet. Evol.">
        <title>Genome-scale phylogeny and comparative genomics of the fungal order Sordariales.</title>
        <authorList>
            <person name="Hensen N."/>
            <person name="Bonometti L."/>
            <person name="Westerberg I."/>
            <person name="Brannstrom I.O."/>
            <person name="Guillou S."/>
            <person name="Cros-Aarteil S."/>
            <person name="Calhoun S."/>
            <person name="Haridas S."/>
            <person name="Kuo A."/>
            <person name="Mondo S."/>
            <person name="Pangilinan J."/>
            <person name="Riley R."/>
            <person name="LaButti K."/>
            <person name="Andreopoulos B."/>
            <person name="Lipzen A."/>
            <person name="Chen C."/>
            <person name="Yan M."/>
            <person name="Daum C."/>
            <person name="Ng V."/>
            <person name="Clum A."/>
            <person name="Steindorff A."/>
            <person name="Ohm R.A."/>
            <person name="Martin F."/>
            <person name="Silar P."/>
            <person name="Natvig D.O."/>
            <person name="Lalanne C."/>
            <person name="Gautier V."/>
            <person name="Ament-Velasquez S.L."/>
            <person name="Kruys A."/>
            <person name="Hutchinson M.I."/>
            <person name="Powell A.J."/>
            <person name="Barry K."/>
            <person name="Miller A.N."/>
            <person name="Grigoriev I.V."/>
            <person name="Debuchy R."/>
            <person name="Gladieux P."/>
            <person name="Hiltunen Thoren M."/>
            <person name="Johannesson H."/>
        </authorList>
    </citation>
    <scope>NUCLEOTIDE SEQUENCE</scope>
    <source>
        <strain evidence="3">PSN243</strain>
    </source>
</reference>
<feature type="domain" description="Heterokaryon incompatibility" evidence="2">
    <location>
        <begin position="169"/>
        <end position="321"/>
    </location>
</feature>
<dbReference type="PANTHER" id="PTHR33112">
    <property type="entry name" value="DOMAIN PROTEIN, PUTATIVE-RELATED"/>
    <property type="match status" value="1"/>
</dbReference>
<evidence type="ECO:0000256" key="1">
    <source>
        <dbReference type="SAM" id="MobiDB-lite"/>
    </source>
</evidence>
<reference evidence="3" key="2">
    <citation type="submission" date="2023-05" db="EMBL/GenBank/DDBJ databases">
        <authorList>
            <consortium name="Lawrence Berkeley National Laboratory"/>
            <person name="Steindorff A."/>
            <person name="Hensen N."/>
            <person name="Bonometti L."/>
            <person name="Westerberg I."/>
            <person name="Brannstrom I.O."/>
            <person name="Guillou S."/>
            <person name="Cros-Aarteil S."/>
            <person name="Calhoun S."/>
            <person name="Haridas S."/>
            <person name="Kuo A."/>
            <person name="Mondo S."/>
            <person name="Pangilinan J."/>
            <person name="Riley R."/>
            <person name="Labutti K."/>
            <person name="Andreopoulos B."/>
            <person name="Lipzen A."/>
            <person name="Chen C."/>
            <person name="Yanf M."/>
            <person name="Daum C."/>
            <person name="Ng V."/>
            <person name="Clum A."/>
            <person name="Ohm R."/>
            <person name="Martin F."/>
            <person name="Silar P."/>
            <person name="Natvig D."/>
            <person name="Lalanne C."/>
            <person name="Gautier V."/>
            <person name="Ament-Velasquez S.L."/>
            <person name="Kruys A."/>
            <person name="Hutchinson M.I."/>
            <person name="Powell A.J."/>
            <person name="Barry K."/>
            <person name="Miller A.N."/>
            <person name="Grigoriev I.V."/>
            <person name="Debuchy R."/>
            <person name="Gladieux P."/>
            <person name="Thoren M.H."/>
            <person name="Johannesson H."/>
        </authorList>
    </citation>
    <scope>NUCLEOTIDE SEQUENCE</scope>
    <source>
        <strain evidence="3">PSN243</strain>
    </source>
</reference>
<dbReference type="Proteomes" id="UP001321760">
    <property type="component" value="Unassembled WGS sequence"/>
</dbReference>